<dbReference type="Proteomes" id="UP001152622">
    <property type="component" value="Chromosome 14"/>
</dbReference>
<protein>
    <submittedName>
        <fullName evidence="2">Uncharacterized protein</fullName>
    </submittedName>
</protein>
<name>A0A9Q1IK56_SYNKA</name>
<comment type="caution">
    <text evidence="2">The sequence shown here is derived from an EMBL/GenBank/DDBJ whole genome shotgun (WGS) entry which is preliminary data.</text>
</comment>
<gene>
    <name evidence="2" type="ORF">SKAU_G00323770</name>
</gene>
<sequence length="95" mass="9993">MSRARSDTSIRGSQHCGSGQCEAGSLPGQGGGATEDGPRNVARNPPAPVARGHGPWTRTAERSVTSRGTLARFSPAPTERNRLRVNPNGPGRFPF</sequence>
<keyword evidence="3" id="KW-1185">Reference proteome</keyword>
<reference evidence="2" key="1">
    <citation type="journal article" date="2023" name="Science">
        <title>Genome structures resolve the early diversification of teleost fishes.</title>
        <authorList>
            <person name="Parey E."/>
            <person name="Louis A."/>
            <person name="Montfort J."/>
            <person name="Bouchez O."/>
            <person name="Roques C."/>
            <person name="Iampietro C."/>
            <person name="Lluch J."/>
            <person name="Castinel A."/>
            <person name="Donnadieu C."/>
            <person name="Desvignes T."/>
            <person name="Floi Bucao C."/>
            <person name="Jouanno E."/>
            <person name="Wen M."/>
            <person name="Mejri S."/>
            <person name="Dirks R."/>
            <person name="Jansen H."/>
            <person name="Henkel C."/>
            <person name="Chen W.J."/>
            <person name="Zahm M."/>
            <person name="Cabau C."/>
            <person name="Klopp C."/>
            <person name="Thompson A.W."/>
            <person name="Robinson-Rechavi M."/>
            <person name="Braasch I."/>
            <person name="Lecointre G."/>
            <person name="Bobe J."/>
            <person name="Postlethwait J.H."/>
            <person name="Berthelot C."/>
            <person name="Roest Crollius H."/>
            <person name="Guiguen Y."/>
        </authorList>
    </citation>
    <scope>NUCLEOTIDE SEQUENCE</scope>
    <source>
        <strain evidence="2">WJC10195</strain>
    </source>
</reference>
<accession>A0A9Q1IK56</accession>
<organism evidence="2 3">
    <name type="scientific">Synaphobranchus kaupii</name>
    <name type="common">Kaup's arrowtooth eel</name>
    <dbReference type="NCBI Taxonomy" id="118154"/>
    <lineage>
        <taxon>Eukaryota</taxon>
        <taxon>Metazoa</taxon>
        <taxon>Chordata</taxon>
        <taxon>Craniata</taxon>
        <taxon>Vertebrata</taxon>
        <taxon>Euteleostomi</taxon>
        <taxon>Actinopterygii</taxon>
        <taxon>Neopterygii</taxon>
        <taxon>Teleostei</taxon>
        <taxon>Anguilliformes</taxon>
        <taxon>Synaphobranchidae</taxon>
        <taxon>Synaphobranchus</taxon>
    </lineage>
</organism>
<feature type="region of interest" description="Disordered" evidence="1">
    <location>
        <begin position="1"/>
        <end position="95"/>
    </location>
</feature>
<evidence type="ECO:0000313" key="3">
    <source>
        <dbReference type="Proteomes" id="UP001152622"/>
    </source>
</evidence>
<evidence type="ECO:0000256" key="1">
    <source>
        <dbReference type="SAM" id="MobiDB-lite"/>
    </source>
</evidence>
<evidence type="ECO:0000313" key="2">
    <source>
        <dbReference type="EMBL" id="KAJ8342449.1"/>
    </source>
</evidence>
<proteinExistence type="predicted"/>
<dbReference type="AlphaFoldDB" id="A0A9Q1IK56"/>
<dbReference type="EMBL" id="JAINUF010000014">
    <property type="protein sequence ID" value="KAJ8342449.1"/>
    <property type="molecule type" value="Genomic_DNA"/>
</dbReference>